<dbReference type="InterPro" id="IPR011624">
    <property type="entry name" value="Metal-dep_PHydrolase_7TM_extra"/>
</dbReference>
<feature type="transmembrane region" description="Helical" evidence="2">
    <location>
        <begin position="314"/>
        <end position="336"/>
    </location>
</feature>
<dbReference type="InterPro" id="IPR006675">
    <property type="entry name" value="HDIG_dom"/>
</dbReference>
<dbReference type="InterPro" id="IPR011621">
    <property type="entry name" value="Metal-dep_PHydrolase_7TM_intra"/>
</dbReference>
<gene>
    <name evidence="4" type="ORF">L9S41_10550</name>
</gene>
<evidence type="ECO:0000313" key="4">
    <source>
        <dbReference type="EMBL" id="UWZ78138.1"/>
    </source>
</evidence>
<proteinExistence type="predicted"/>
<feature type="transmembrane region" description="Helical" evidence="2">
    <location>
        <begin position="28"/>
        <end position="47"/>
    </location>
</feature>
<dbReference type="InterPro" id="IPR006674">
    <property type="entry name" value="HD_domain"/>
</dbReference>
<keyword evidence="2" id="KW-1133">Transmembrane helix</keyword>
<dbReference type="Proteomes" id="UP001060414">
    <property type="component" value="Chromosome"/>
</dbReference>
<protein>
    <submittedName>
        <fullName evidence="4">HDIG domain-containing protein</fullName>
    </submittedName>
</protein>
<evidence type="ECO:0000259" key="3">
    <source>
        <dbReference type="SMART" id="SM00471"/>
    </source>
</evidence>
<evidence type="ECO:0000313" key="5">
    <source>
        <dbReference type="Proteomes" id="UP001060414"/>
    </source>
</evidence>
<dbReference type="SMART" id="SM00471">
    <property type="entry name" value="HDc"/>
    <property type="match status" value="1"/>
</dbReference>
<keyword evidence="2" id="KW-0812">Transmembrane</keyword>
<feature type="transmembrane region" description="Helical" evidence="2">
    <location>
        <begin position="462"/>
        <end position="481"/>
    </location>
</feature>
<name>A0ABY5ZGD8_9BACT</name>
<dbReference type="NCBIfam" id="TIGR00277">
    <property type="entry name" value="HDIG"/>
    <property type="match status" value="1"/>
</dbReference>
<dbReference type="Gene3D" id="1.10.3210.10">
    <property type="entry name" value="Hypothetical protein af1432"/>
    <property type="match status" value="1"/>
</dbReference>
<dbReference type="Pfam" id="PF07697">
    <property type="entry name" value="7TMR-HDED"/>
    <property type="match status" value="1"/>
</dbReference>
<feature type="transmembrane region" description="Helical" evidence="2">
    <location>
        <begin position="415"/>
        <end position="441"/>
    </location>
</feature>
<evidence type="ECO:0000256" key="2">
    <source>
        <dbReference type="SAM" id="Phobius"/>
    </source>
</evidence>
<dbReference type="SUPFAM" id="SSF109604">
    <property type="entry name" value="HD-domain/PDEase-like"/>
    <property type="match status" value="1"/>
</dbReference>
<dbReference type="PANTHER" id="PTHR36442:SF1">
    <property type="entry name" value="CYCLIC-DI-AMP PHOSPHODIESTERASE PGPH"/>
    <property type="match status" value="1"/>
</dbReference>
<keyword evidence="2" id="KW-0472">Membrane</keyword>
<dbReference type="PANTHER" id="PTHR36442">
    <property type="entry name" value="CYCLIC-DI-AMP PHOSPHODIESTERASE PGPH"/>
    <property type="match status" value="1"/>
</dbReference>
<organism evidence="4 5">
    <name type="scientific">Geoalkalibacter halelectricus</name>
    <dbReference type="NCBI Taxonomy" id="2847045"/>
    <lineage>
        <taxon>Bacteria</taxon>
        <taxon>Pseudomonadati</taxon>
        <taxon>Thermodesulfobacteriota</taxon>
        <taxon>Desulfuromonadia</taxon>
        <taxon>Desulfuromonadales</taxon>
        <taxon>Geoalkalibacteraceae</taxon>
        <taxon>Geoalkalibacter</taxon>
    </lineage>
</organism>
<dbReference type="Pfam" id="PF01966">
    <property type="entry name" value="HD"/>
    <property type="match status" value="1"/>
</dbReference>
<feature type="transmembrane region" description="Helical" evidence="2">
    <location>
        <begin position="392"/>
        <end position="409"/>
    </location>
</feature>
<feature type="region of interest" description="Disordered" evidence="1">
    <location>
        <begin position="757"/>
        <end position="803"/>
    </location>
</feature>
<dbReference type="EMBL" id="CP092109">
    <property type="protein sequence ID" value="UWZ78138.1"/>
    <property type="molecule type" value="Genomic_DNA"/>
</dbReference>
<dbReference type="RefSeq" id="WP_260746487.1">
    <property type="nucleotide sequence ID" value="NZ_CP092109.1"/>
</dbReference>
<reference evidence="4" key="1">
    <citation type="journal article" date="2022" name="Environ. Microbiol.">
        <title>Geoalkalibacter halelectricus SAP #1 sp. nov. possessing extracellular electron transfer and mineral#reducing capabilities from a haloalkaline environment.</title>
        <authorList>
            <person name="Yadav S."/>
            <person name="Singh R."/>
            <person name="Sundharam S.S."/>
            <person name="Chaudhary S."/>
            <person name="Krishnamurthi S."/>
            <person name="Patil S.A."/>
        </authorList>
    </citation>
    <scope>NUCLEOTIDE SEQUENCE</scope>
    <source>
        <strain evidence="4">SAP-1</strain>
    </source>
</reference>
<dbReference type="InterPro" id="IPR003607">
    <property type="entry name" value="HD/PDEase_dom"/>
</dbReference>
<sequence>MTRNGRKSDSSKKGLWGRLRPPGVLNEVQQNCILLLFLCLALTVVIVPKGGIVPDLYSAGDIATRDVKAPRDMLVEDRALTEKRRAEAEESARPVFDFDARVGREIGANLERGLRVLATAQAELAALEKGEEKGPHPPLNPSLKQAVEQAFDVGLSDEQFAALARTDLTPALVESLRAAVAETLAHKVVANLRLFHAEVERGGVLRDLARQQETTDLKAEEVLGMGEAQETLQAKLEAIAQLNAPQRALFYDIGQRMLRPTLSLNKTETEARRKDALEAVKPVFFQIKKGEMIVREGERISEEQIKKLRALRDLGGDFSLLGMAAGLFGFSVLLIFTGHRFALRNIRKYRPDSRDLLFMSLVFIGLFVLMKLGIFVSTALESAFPYIESTSYYYAFPFAVGAMLIRLVLNSEVSLVFAAICAILVGVLFGNNLVIAAFAFVSSVAGAHWVRQCKTRATLYRAGLWVSFANVGLVLALHFLAGRGLEMQLLHKLAFAFGGGILCAVIVTGTIPLVESLFKYTTDIKLLELANMNAPVLRELMVQAPGTYHHSIIVGNLVEAAAEDINANPLLARVAAYYHDIGKIKKPLYFIENTGNAANRHDKLAPSMSALILMAHVKDGVELARESKLGQPLVDIIRQHHGTSLIKFFYDKAKSKEDPGVQQVDERDYRYPGPRPQTREAALIMLADAVEAASRTLTEPTPARIQGMVQKIINNIFIDGQLDECELTLKDMHNIAKSFNRILSGIFHHRVDYPEPAYKERERDGGKKKSGEDSNREPAREAKDREADVAKGSTEDLRRLGMS</sequence>
<feature type="domain" description="HD/PDEase" evidence="3">
    <location>
        <begin position="543"/>
        <end position="702"/>
    </location>
</feature>
<dbReference type="InterPro" id="IPR052722">
    <property type="entry name" value="PgpH_phosphodiesterase"/>
</dbReference>
<dbReference type="CDD" id="cd00077">
    <property type="entry name" value="HDc"/>
    <property type="match status" value="1"/>
</dbReference>
<evidence type="ECO:0000256" key="1">
    <source>
        <dbReference type="SAM" id="MobiDB-lite"/>
    </source>
</evidence>
<accession>A0ABY5ZGD8</accession>
<dbReference type="Pfam" id="PF07698">
    <property type="entry name" value="7TM-7TMR_HD"/>
    <property type="match status" value="1"/>
</dbReference>
<keyword evidence="5" id="KW-1185">Reference proteome</keyword>
<feature type="transmembrane region" description="Helical" evidence="2">
    <location>
        <begin position="356"/>
        <end position="380"/>
    </location>
</feature>
<feature type="transmembrane region" description="Helical" evidence="2">
    <location>
        <begin position="493"/>
        <end position="514"/>
    </location>
</feature>